<dbReference type="EMBL" id="QQNH01000002">
    <property type="protein sequence ID" value="RDE10140.1"/>
    <property type="molecule type" value="Genomic_DNA"/>
</dbReference>
<evidence type="ECO:0000313" key="4">
    <source>
        <dbReference type="Proteomes" id="UP000253759"/>
    </source>
</evidence>
<dbReference type="GO" id="GO:0016757">
    <property type="term" value="F:glycosyltransferase activity"/>
    <property type="evidence" value="ECO:0007669"/>
    <property type="project" value="InterPro"/>
</dbReference>
<protein>
    <submittedName>
        <fullName evidence="3">Glycosyltransferase</fullName>
    </submittedName>
</protein>
<feature type="compositionally biased region" description="Basic residues" evidence="1">
    <location>
        <begin position="42"/>
        <end position="51"/>
    </location>
</feature>
<dbReference type="Gene3D" id="3.40.50.2000">
    <property type="entry name" value="Glycogen Phosphorylase B"/>
    <property type="match status" value="2"/>
</dbReference>
<keyword evidence="3" id="KW-0808">Transferase</keyword>
<dbReference type="PANTHER" id="PTHR12526:SF630">
    <property type="entry name" value="GLYCOSYLTRANSFERASE"/>
    <property type="match status" value="1"/>
</dbReference>
<keyword evidence="4" id="KW-1185">Reference proteome</keyword>
<dbReference type="Pfam" id="PF00534">
    <property type="entry name" value="Glycos_transf_1"/>
    <property type="match status" value="1"/>
</dbReference>
<dbReference type="SUPFAM" id="SSF53756">
    <property type="entry name" value="UDP-Glycosyltransferase/glycogen phosphorylase"/>
    <property type="match status" value="1"/>
</dbReference>
<sequence>MPFRPAGQWARFRRSVRAQCRLFPHAVAGTGRFLCPSGRAGLRRRGWRRRRPPDSHGGRRAQDSAGGAGRGVPCRLRGAAASGPPSAPAPARAWQCAALAVGPAGRQMSATRPRLAIVTMQFPVPSETFLSREILALGPSVEIAVHTLKGLHPRRERIAAEQGVDGVVTYPPFADKRRLWQAVRTFGMRRIMALARLAVTDRALPPSVRLRYLAALPSALLCALRIAEQRPDIVHAYWGHYPSLVLCLLAGRSPATRHTLGLSAYDLARAGSITREAARTSAAVFTLARANIGAVAELAAGSPVRVVHHGIDLAAYPPADALPAKDPLRIVTAGRLLGFKRFDLVLDAFALVLASRPEARLDLVGDGPERDALQRQAYRLGIADSVRFHGWLAPGALRDMLLDARMFLLLSQWERIPNVIKEAMAAGCVCISSHTPGMEEIICDGSDGYLVADPADSSAVAARMLAHLGKAETDPMQLRAAARIRAGFDVRRTVSGYLEVWLAP</sequence>
<proteinExistence type="predicted"/>
<name>A0A369W9V1_9HYPH</name>
<dbReference type="InterPro" id="IPR001296">
    <property type="entry name" value="Glyco_trans_1"/>
</dbReference>
<comment type="caution">
    <text evidence="3">The sequence shown here is derived from an EMBL/GenBank/DDBJ whole genome shotgun (WGS) entry which is preliminary data.</text>
</comment>
<dbReference type="AlphaFoldDB" id="A0A369W9V1"/>
<reference evidence="4" key="1">
    <citation type="submission" date="2018-07" db="EMBL/GenBank/DDBJ databases">
        <authorList>
            <person name="Liu B.-T."/>
            <person name="Du Z."/>
        </authorList>
    </citation>
    <scope>NUCLEOTIDE SEQUENCE [LARGE SCALE GENOMIC DNA]</scope>
    <source>
        <strain evidence="4">XYN52</strain>
    </source>
</reference>
<feature type="compositionally biased region" description="Basic and acidic residues" evidence="1">
    <location>
        <begin position="52"/>
        <end position="62"/>
    </location>
</feature>
<dbReference type="Proteomes" id="UP000253759">
    <property type="component" value="Unassembled WGS sequence"/>
</dbReference>
<dbReference type="PANTHER" id="PTHR12526">
    <property type="entry name" value="GLYCOSYLTRANSFERASE"/>
    <property type="match status" value="1"/>
</dbReference>
<organism evidence="3 4">
    <name type="scientific">Pelagibacterium lacus</name>
    <dbReference type="NCBI Taxonomy" id="2282655"/>
    <lineage>
        <taxon>Bacteria</taxon>
        <taxon>Pseudomonadati</taxon>
        <taxon>Pseudomonadota</taxon>
        <taxon>Alphaproteobacteria</taxon>
        <taxon>Hyphomicrobiales</taxon>
        <taxon>Devosiaceae</taxon>
        <taxon>Pelagibacterium</taxon>
    </lineage>
</organism>
<evidence type="ECO:0000259" key="2">
    <source>
        <dbReference type="Pfam" id="PF00534"/>
    </source>
</evidence>
<feature type="compositionally biased region" description="Low complexity" evidence="1">
    <location>
        <begin position="77"/>
        <end position="87"/>
    </location>
</feature>
<evidence type="ECO:0000313" key="3">
    <source>
        <dbReference type="EMBL" id="RDE10140.1"/>
    </source>
</evidence>
<accession>A0A369W9V1</accession>
<gene>
    <name evidence="3" type="ORF">DVH29_01725</name>
</gene>
<feature type="region of interest" description="Disordered" evidence="1">
    <location>
        <begin position="42"/>
        <end position="87"/>
    </location>
</feature>
<evidence type="ECO:0000256" key="1">
    <source>
        <dbReference type="SAM" id="MobiDB-lite"/>
    </source>
</evidence>
<feature type="domain" description="Glycosyl transferase family 1" evidence="2">
    <location>
        <begin position="324"/>
        <end position="468"/>
    </location>
</feature>